<dbReference type="Proteomes" id="UP000285405">
    <property type="component" value="Unassembled WGS sequence"/>
</dbReference>
<comment type="caution">
    <text evidence="1">The sequence shown here is derived from an EMBL/GenBank/DDBJ whole genome shotgun (WGS) entry which is preliminary data.</text>
</comment>
<dbReference type="EMBL" id="MCBR01006635">
    <property type="protein sequence ID" value="RKF77150.1"/>
    <property type="molecule type" value="Genomic_DNA"/>
</dbReference>
<evidence type="ECO:0000313" key="1">
    <source>
        <dbReference type="EMBL" id="RKF77150.1"/>
    </source>
</evidence>
<reference evidence="1 2" key="1">
    <citation type="journal article" date="2018" name="BMC Genomics">
        <title>Comparative genome analyses reveal sequence features reflecting distinct modes of host-adaptation between dicot and monocot powdery mildew.</title>
        <authorList>
            <person name="Wu Y."/>
            <person name="Ma X."/>
            <person name="Pan Z."/>
            <person name="Kale S.D."/>
            <person name="Song Y."/>
            <person name="King H."/>
            <person name="Zhang Q."/>
            <person name="Presley C."/>
            <person name="Deng X."/>
            <person name="Wei C.I."/>
            <person name="Xiao S."/>
        </authorList>
    </citation>
    <scope>NUCLEOTIDE SEQUENCE [LARGE SCALE GENOMIC DNA]</scope>
    <source>
        <strain evidence="1">UCSC1</strain>
    </source>
</reference>
<evidence type="ECO:0000313" key="2">
    <source>
        <dbReference type="Proteomes" id="UP000285405"/>
    </source>
</evidence>
<organism evidence="1 2">
    <name type="scientific">Golovinomyces cichoracearum</name>
    <dbReference type="NCBI Taxonomy" id="62708"/>
    <lineage>
        <taxon>Eukaryota</taxon>
        <taxon>Fungi</taxon>
        <taxon>Dikarya</taxon>
        <taxon>Ascomycota</taxon>
        <taxon>Pezizomycotina</taxon>
        <taxon>Leotiomycetes</taxon>
        <taxon>Erysiphales</taxon>
        <taxon>Erysiphaceae</taxon>
        <taxon>Golovinomyces</taxon>
    </lineage>
</organism>
<sequence>MRHGPSIRTRKEHENEKTNLKIAEEFQEIIRQNAGALAAQILMDSNEEPKNIIEAFSTSDQKY</sequence>
<dbReference type="AlphaFoldDB" id="A0A420IRH4"/>
<name>A0A420IRH4_9PEZI</name>
<accession>A0A420IRH4</accession>
<proteinExistence type="predicted"/>
<dbReference type="OrthoDB" id="10637561at2759"/>
<gene>
    <name evidence="1" type="ORF">GcC1_066033</name>
</gene>
<protein>
    <submittedName>
        <fullName evidence="1">Uncharacterized protein</fullName>
    </submittedName>
</protein>